<dbReference type="Pfam" id="PF04055">
    <property type="entry name" value="Radical_SAM"/>
    <property type="match status" value="1"/>
</dbReference>
<comment type="cofactor">
    <cofactor evidence="7">
        <name>[4Fe-4S] cluster</name>
        <dbReference type="ChEBI" id="CHEBI:49883"/>
    </cofactor>
    <text evidence="7">Binds 1 [4Fe-4S] cluster. The cluster is coordinated with 3 cysteines and an exchangeable S-adenosyl-L-methionine.</text>
</comment>
<name>A0A1G9KQE7_9FIRM</name>
<keyword evidence="1 7" id="KW-0004">4Fe-4S</keyword>
<comment type="cofactor">
    <cofactor evidence="6">
        <name>[2Fe-2S] cluster</name>
        <dbReference type="ChEBI" id="CHEBI:190135"/>
    </cofactor>
</comment>
<keyword evidence="5 7" id="KW-0411">Iron-sulfur</keyword>
<evidence type="ECO:0000256" key="4">
    <source>
        <dbReference type="ARBA" id="ARBA00023004"/>
    </source>
</evidence>
<dbReference type="PIRSF" id="PIRSF004762">
    <property type="entry name" value="CHP00423"/>
    <property type="match status" value="1"/>
</dbReference>
<evidence type="ECO:0000256" key="3">
    <source>
        <dbReference type="ARBA" id="ARBA00022723"/>
    </source>
</evidence>
<feature type="domain" description="Radical SAM core" evidence="9">
    <location>
        <begin position="43"/>
        <end position="265"/>
    </location>
</feature>
<protein>
    <submittedName>
        <fullName evidence="10">Biotin synthase</fullName>
    </submittedName>
</protein>
<dbReference type="GO" id="GO:0051539">
    <property type="term" value="F:4 iron, 4 sulfur cluster binding"/>
    <property type="evidence" value="ECO:0007669"/>
    <property type="project" value="UniProtKB-KW"/>
</dbReference>
<evidence type="ECO:0000256" key="7">
    <source>
        <dbReference type="PIRSR" id="PIRSR004762-1"/>
    </source>
</evidence>
<dbReference type="SFLD" id="SFLDG01280">
    <property type="entry name" value="HydE/PylB-like"/>
    <property type="match status" value="1"/>
</dbReference>
<organism evidence="10 11">
    <name type="scientific">Halarsenatibacter silvermanii</name>
    <dbReference type="NCBI Taxonomy" id="321763"/>
    <lineage>
        <taxon>Bacteria</taxon>
        <taxon>Bacillati</taxon>
        <taxon>Bacillota</taxon>
        <taxon>Clostridia</taxon>
        <taxon>Halanaerobiales</taxon>
        <taxon>Halarsenatibacteraceae</taxon>
        <taxon>Halarsenatibacter</taxon>
    </lineage>
</organism>
<dbReference type="PANTHER" id="PTHR43726">
    <property type="entry name" value="3-METHYLORNITHINE SYNTHASE"/>
    <property type="match status" value="1"/>
</dbReference>
<feature type="binding site" evidence="8">
    <location>
        <position position="134"/>
    </location>
    <ligand>
        <name>(3R)-3-methyl-D-ornithine</name>
        <dbReference type="ChEBI" id="CHEBI:64642"/>
    </ligand>
</feature>
<dbReference type="SFLD" id="SFLDF00348">
    <property type="entry name" value="FeFe_hydrogenase_maturase_(Hyd"/>
    <property type="match status" value="1"/>
</dbReference>
<dbReference type="GO" id="GO:0042364">
    <property type="term" value="P:water-soluble vitamin biosynthetic process"/>
    <property type="evidence" value="ECO:0007669"/>
    <property type="project" value="UniProtKB-ARBA"/>
</dbReference>
<feature type="binding site" evidence="8">
    <location>
        <position position="179"/>
    </location>
    <ligand>
        <name>S-adenosyl-L-methionine</name>
        <dbReference type="ChEBI" id="CHEBI:59789"/>
    </ligand>
</feature>
<dbReference type="SMART" id="SM00876">
    <property type="entry name" value="BATS"/>
    <property type="match status" value="1"/>
</dbReference>
<dbReference type="InterPro" id="IPR007197">
    <property type="entry name" value="rSAM"/>
</dbReference>
<keyword evidence="3" id="KW-0479">Metal-binding</keyword>
<dbReference type="GO" id="GO:0046872">
    <property type="term" value="F:metal ion binding"/>
    <property type="evidence" value="ECO:0007669"/>
    <property type="project" value="UniProtKB-KW"/>
</dbReference>
<dbReference type="RefSeq" id="WP_089758868.1">
    <property type="nucleotide sequence ID" value="NZ_FNGO01000005.1"/>
</dbReference>
<evidence type="ECO:0000256" key="1">
    <source>
        <dbReference type="ARBA" id="ARBA00022485"/>
    </source>
</evidence>
<dbReference type="CDD" id="cd01335">
    <property type="entry name" value="Radical_SAM"/>
    <property type="match status" value="1"/>
</dbReference>
<dbReference type="SFLD" id="SFLDG01060">
    <property type="entry name" value="BATS_domain_containing"/>
    <property type="match status" value="1"/>
</dbReference>
<dbReference type="STRING" id="321763.SAMN04488692_10576"/>
<dbReference type="NCBIfam" id="TIGR03956">
    <property type="entry name" value="rSAM_HydE"/>
    <property type="match status" value="1"/>
</dbReference>
<dbReference type="SUPFAM" id="SSF102114">
    <property type="entry name" value="Radical SAM enzymes"/>
    <property type="match status" value="1"/>
</dbReference>
<dbReference type="InterPro" id="IPR024021">
    <property type="entry name" value="FeFe-hyd_HydE_rSAM"/>
</dbReference>
<dbReference type="GO" id="GO:0016740">
    <property type="term" value="F:transferase activity"/>
    <property type="evidence" value="ECO:0007669"/>
    <property type="project" value="TreeGrafter"/>
</dbReference>
<evidence type="ECO:0000259" key="9">
    <source>
        <dbReference type="PROSITE" id="PS51918"/>
    </source>
</evidence>
<feature type="binding site" evidence="7">
    <location>
        <position position="57"/>
    </location>
    <ligand>
        <name>[4Fe-4S] cluster</name>
        <dbReference type="ChEBI" id="CHEBI:49883"/>
        <note>4Fe-4S-S-AdoMet</note>
    </ligand>
</feature>
<dbReference type="InterPro" id="IPR058240">
    <property type="entry name" value="rSAM_sf"/>
</dbReference>
<dbReference type="PANTHER" id="PTHR43726:SF1">
    <property type="entry name" value="BIOTIN SYNTHASE"/>
    <property type="match status" value="1"/>
</dbReference>
<accession>A0A1G9KQE7</accession>
<feature type="binding site" evidence="8">
    <location>
        <position position="159"/>
    </location>
    <ligand>
        <name>S-adenosyl-L-methionine</name>
        <dbReference type="ChEBI" id="CHEBI:59789"/>
    </ligand>
</feature>
<evidence type="ECO:0000256" key="6">
    <source>
        <dbReference type="ARBA" id="ARBA00034078"/>
    </source>
</evidence>
<dbReference type="InterPro" id="IPR034422">
    <property type="entry name" value="HydE/PylB-like"/>
</dbReference>
<dbReference type="AlphaFoldDB" id="A0A1G9KQE7"/>
<dbReference type="Proteomes" id="UP000199476">
    <property type="component" value="Unassembled WGS sequence"/>
</dbReference>
<proteinExistence type="predicted"/>
<dbReference type="OrthoDB" id="9775764at2"/>
<keyword evidence="11" id="KW-1185">Reference proteome</keyword>
<feature type="binding site" evidence="7">
    <location>
        <position position="61"/>
    </location>
    <ligand>
        <name>[4Fe-4S] cluster</name>
        <dbReference type="ChEBI" id="CHEBI:49883"/>
        <note>4Fe-4S-S-AdoMet</note>
    </ligand>
</feature>
<evidence type="ECO:0000313" key="10">
    <source>
        <dbReference type="EMBL" id="SDL51816.1"/>
    </source>
</evidence>
<keyword evidence="2 7" id="KW-0949">S-adenosyl-L-methionine</keyword>
<keyword evidence="4 7" id="KW-0408">Iron</keyword>
<dbReference type="PROSITE" id="PS51918">
    <property type="entry name" value="RADICAL_SAM"/>
    <property type="match status" value="1"/>
</dbReference>
<dbReference type="InterPro" id="IPR013785">
    <property type="entry name" value="Aldolase_TIM"/>
</dbReference>
<sequence>MILKNGDELSEDELTGLLQLEDEKKIESLYRRAYREKVKQVGKKVYFRGIIEFSNHCQKNCYYCGIRRDNQELTRFEMSREEVLESARWVYENGYGSLVLQSGEVQAEEYAEYIEGIISEIKEMSGGELGITLSLGEQNKSTYRRWFKAGAHRYLLRIETTSSDLYDELHPDDHGFQDRLDCLKDLQDIGYQTGTGVMIGLPGQTPADLAGDLKFFQRQGIDMIGMGPYVPHSGTPLASGDNLPEDLDEKNLDLSLKMVSLLRILIPDVNIAATTALQALHPRGREKALKAGANILMPVVTPQKYRDNYKLYENKPCIDEKAEDCRGCLKNRVKSIGEEIAYNEWGDPPRYFRRLGSRTAELGGEIDAENAAG</sequence>
<dbReference type="Gene3D" id="3.20.20.70">
    <property type="entry name" value="Aldolase class I"/>
    <property type="match status" value="1"/>
</dbReference>
<dbReference type="SMART" id="SM00729">
    <property type="entry name" value="Elp3"/>
    <property type="match status" value="1"/>
</dbReference>
<gene>
    <name evidence="10" type="ORF">SAMN04488692_10576</name>
</gene>
<feature type="binding site" evidence="7">
    <location>
        <position position="64"/>
    </location>
    <ligand>
        <name>[4Fe-4S] cluster</name>
        <dbReference type="ChEBI" id="CHEBI:49883"/>
        <note>4Fe-4S-S-AdoMet</note>
    </ligand>
</feature>
<evidence type="ECO:0000256" key="2">
    <source>
        <dbReference type="ARBA" id="ARBA00022691"/>
    </source>
</evidence>
<evidence type="ECO:0000256" key="5">
    <source>
        <dbReference type="ARBA" id="ARBA00023014"/>
    </source>
</evidence>
<evidence type="ECO:0000313" key="11">
    <source>
        <dbReference type="Proteomes" id="UP000199476"/>
    </source>
</evidence>
<dbReference type="EMBL" id="FNGO01000005">
    <property type="protein sequence ID" value="SDL51816.1"/>
    <property type="molecule type" value="Genomic_DNA"/>
</dbReference>
<dbReference type="InterPro" id="IPR010722">
    <property type="entry name" value="BATS_dom"/>
</dbReference>
<dbReference type="SFLD" id="SFLDG01082">
    <property type="entry name" value="B12-binding_domain_containing"/>
    <property type="match status" value="1"/>
</dbReference>
<dbReference type="GO" id="GO:0044272">
    <property type="term" value="P:sulfur compound biosynthetic process"/>
    <property type="evidence" value="ECO:0007669"/>
    <property type="project" value="UniProtKB-ARBA"/>
</dbReference>
<reference evidence="10 11" key="1">
    <citation type="submission" date="2016-10" db="EMBL/GenBank/DDBJ databases">
        <authorList>
            <person name="de Groot N.N."/>
        </authorList>
    </citation>
    <scope>NUCLEOTIDE SEQUENCE [LARGE SCALE GENOMIC DNA]</scope>
    <source>
        <strain evidence="10 11">SLAS-1</strain>
    </source>
</reference>
<dbReference type="InterPro" id="IPR006638">
    <property type="entry name" value="Elp3/MiaA/NifB-like_rSAM"/>
</dbReference>
<evidence type="ECO:0000256" key="8">
    <source>
        <dbReference type="PIRSR" id="PIRSR004762-2"/>
    </source>
</evidence>
<dbReference type="SFLD" id="SFLDS00029">
    <property type="entry name" value="Radical_SAM"/>
    <property type="match status" value="1"/>
</dbReference>